<dbReference type="AlphaFoldDB" id="A0A284VQC9"/>
<dbReference type="Pfam" id="PF08734">
    <property type="entry name" value="GYD"/>
    <property type="match status" value="1"/>
</dbReference>
<dbReference type="Proteomes" id="UP000218615">
    <property type="component" value="Unassembled WGS sequence"/>
</dbReference>
<keyword evidence="2" id="KW-1185">Reference proteome</keyword>
<proteinExistence type="predicted"/>
<name>A0A284VQC9_9EURY</name>
<reference evidence="2" key="1">
    <citation type="submission" date="2017-06" db="EMBL/GenBank/DDBJ databases">
        <authorList>
            <person name="Cremers G."/>
        </authorList>
    </citation>
    <scope>NUCLEOTIDE SEQUENCE [LARGE SCALE GENOMIC DNA]</scope>
</reference>
<organism evidence="1 2">
    <name type="scientific">Candidatus Methanoperedens nitratireducens</name>
    <dbReference type="NCBI Taxonomy" id="1392998"/>
    <lineage>
        <taxon>Archaea</taxon>
        <taxon>Methanobacteriati</taxon>
        <taxon>Methanobacteriota</taxon>
        <taxon>Stenosarchaea group</taxon>
        <taxon>Methanomicrobia</taxon>
        <taxon>Methanosarcinales</taxon>
        <taxon>ANME-2 cluster</taxon>
        <taxon>Candidatus Methanoperedentaceae</taxon>
        <taxon>Candidatus Methanoperedens</taxon>
    </lineage>
</organism>
<dbReference type="OrthoDB" id="35699at2157"/>
<dbReference type="EMBL" id="FZMP01000182">
    <property type="protein sequence ID" value="SNQ61486.1"/>
    <property type="molecule type" value="Genomic_DNA"/>
</dbReference>
<dbReference type="Gene3D" id="3.30.70.920">
    <property type="match status" value="1"/>
</dbReference>
<gene>
    <name evidence="1" type="ORF">MNV_370028</name>
</gene>
<dbReference type="InterPro" id="IPR014845">
    <property type="entry name" value="GYD/TTHA1554"/>
</dbReference>
<sequence>MARYIITSKLTDEGAKTLKKNPNRVKEVNAELREMGIEVLEQYVVLGNFDFMTIVEARDENTIFKAVVEYLSRGSVRTATYRAIPVNEFIETLSQ</sequence>
<evidence type="ECO:0000313" key="1">
    <source>
        <dbReference type="EMBL" id="SNQ61486.1"/>
    </source>
</evidence>
<evidence type="ECO:0000313" key="2">
    <source>
        <dbReference type="Proteomes" id="UP000218615"/>
    </source>
</evidence>
<protein>
    <submittedName>
        <fullName evidence="1">GYD family protein</fullName>
    </submittedName>
</protein>
<dbReference type="RefSeq" id="WP_179293963.1">
    <property type="nucleotide sequence ID" value="NZ_FZMP01000182.1"/>
</dbReference>
<accession>A0A284VQC9</accession>